<comment type="caution">
    <text evidence="3">The sequence shown here is derived from an EMBL/GenBank/DDBJ whole genome shotgun (WGS) entry which is preliminary data.</text>
</comment>
<evidence type="ECO:0000259" key="2">
    <source>
        <dbReference type="Pfam" id="PF03061"/>
    </source>
</evidence>
<keyword evidence="4" id="KW-1185">Reference proteome</keyword>
<dbReference type="InterPro" id="IPR029069">
    <property type="entry name" value="HotDog_dom_sf"/>
</dbReference>
<organism evidence="3 4">
    <name type="scientific">Colletotrichum orchidophilum</name>
    <dbReference type="NCBI Taxonomy" id="1209926"/>
    <lineage>
        <taxon>Eukaryota</taxon>
        <taxon>Fungi</taxon>
        <taxon>Dikarya</taxon>
        <taxon>Ascomycota</taxon>
        <taxon>Pezizomycotina</taxon>
        <taxon>Sordariomycetes</taxon>
        <taxon>Hypocreomycetidae</taxon>
        <taxon>Glomerellales</taxon>
        <taxon>Glomerellaceae</taxon>
        <taxon>Colletotrichum</taxon>
    </lineage>
</organism>
<dbReference type="Gene3D" id="3.10.129.10">
    <property type="entry name" value="Hotdog Thioesterase"/>
    <property type="match status" value="1"/>
</dbReference>
<dbReference type="PANTHER" id="PTHR47260:SF1">
    <property type="entry name" value="UPF0644 PROTEIN PB2B4.06"/>
    <property type="match status" value="1"/>
</dbReference>
<dbReference type="RefSeq" id="XP_022480681.1">
    <property type="nucleotide sequence ID" value="XM_022612920.1"/>
</dbReference>
<dbReference type="PANTHER" id="PTHR47260">
    <property type="entry name" value="UPF0644 PROTEIN PB2B4.06"/>
    <property type="match status" value="1"/>
</dbReference>
<protein>
    <submittedName>
        <fullName evidence="3">Thioesterase</fullName>
    </submittedName>
</protein>
<dbReference type="STRING" id="1209926.A0A1G4BQE5"/>
<dbReference type="OrthoDB" id="506431at2759"/>
<accession>A0A1G4BQE5</accession>
<reference evidence="3 4" key="1">
    <citation type="submission" date="2016-09" db="EMBL/GenBank/DDBJ databases">
        <authorList>
            <person name="Capua I."/>
            <person name="De Benedictis P."/>
            <person name="Joannis T."/>
            <person name="Lombin L.H."/>
            <person name="Cattoli G."/>
        </authorList>
    </citation>
    <scope>NUCLEOTIDE SEQUENCE [LARGE SCALE GENOMIC DNA]</scope>
    <source>
        <strain evidence="3 4">IMI 309357</strain>
    </source>
</reference>
<feature type="region of interest" description="Disordered" evidence="1">
    <location>
        <begin position="1"/>
        <end position="56"/>
    </location>
</feature>
<sequence length="393" mass="43034">MIPRASSRRILRDLVPSHRFAPRPFLQPFTSTPSSRLQAKRPPPPPPSAQSPLQTQQQQAAANAALSNLSHLTPAQITALLSSTPPPTTLPGAAGRGIPGAPPPPNAARHQQPPAGATPGPSRRSTLLRRSLWALFFFALGFKLTADQLATLRFTTPFLHPPVVINDPQEIPLYRAHATYQAIEDYPVLQSMVPAALNEPVPDRADNGVMIGDIPLSHLRLTDWENWEPYRDFSPERTKHHLCAGPALNSPNGLGLVNIVFRHRYTGELILAIMFGQGTSGWPSVVHGGMLSTVMDEAMGRLAAMNFTANTAVTAKLVMDFKVPVTPGMLYLVRVHKALPDFQKERPDEEDKTDRKLWIVGRMEDPDGATVVEAKGVFVVPKGIKVESMGRRF</sequence>
<feature type="region of interest" description="Disordered" evidence="1">
    <location>
        <begin position="80"/>
        <end position="124"/>
    </location>
</feature>
<name>A0A1G4BQE5_9PEZI</name>
<evidence type="ECO:0000313" key="3">
    <source>
        <dbReference type="EMBL" id="OHF03545.1"/>
    </source>
</evidence>
<dbReference type="EMBL" id="MJBS01000006">
    <property type="protein sequence ID" value="OHF03545.1"/>
    <property type="molecule type" value="Genomic_DNA"/>
</dbReference>
<dbReference type="Pfam" id="PF03061">
    <property type="entry name" value="4HBT"/>
    <property type="match status" value="1"/>
</dbReference>
<dbReference type="GeneID" id="34554430"/>
<dbReference type="SUPFAM" id="SSF54637">
    <property type="entry name" value="Thioesterase/thiol ester dehydrase-isomerase"/>
    <property type="match status" value="1"/>
</dbReference>
<dbReference type="Proteomes" id="UP000176998">
    <property type="component" value="Unassembled WGS sequence"/>
</dbReference>
<gene>
    <name evidence="3" type="ORF">CORC01_01264</name>
</gene>
<evidence type="ECO:0000313" key="4">
    <source>
        <dbReference type="Proteomes" id="UP000176998"/>
    </source>
</evidence>
<dbReference type="InterPro" id="IPR052061">
    <property type="entry name" value="PTE-AB_protein"/>
</dbReference>
<dbReference type="InterPro" id="IPR006683">
    <property type="entry name" value="Thioestr_dom"/>
</dbReference>
<proteinExistence type="predicted"/>
<dbReference type="AlphaFoldDB" id="A0A1G4BQE5"/>
<evidence type="ECO:0000256" key="1">
    <source>
        <dbReference type="SAM" id="MobiDB-lite"/>
    </source>
</evidence>
<dbReference type="CDD" id="cd03443">
    <property type="entry name" value="PaaI_thioesterase"/>
    <property type="match status" value="1"/>
</dbReference>
<feature type="domain" description="Thioesterase" evidence="2">
    <location>
        <begin position="285"/>
        <end position="331"/>
    </location>
</feature>